<dbReference type="InterPro" id="IPR013087">
    <property type="entry name" value="Znf_C2H2_type"/>
</dbReference>
<organism evidence="10 11">
    <name type="scientific">Anopheles atroparvus</name>
    <name type="common">European mosquito</name>
    <dbReference type="NCBI Taxonomy" id="41427"/>
    <lineage>
        <taxon>Eukaryota</taxon>
        <taxon>Metazoa</taxon>
        <taxon>Ecdysozoa</taxon>
        <taxon>Arthropoda</taxon>
        <taxon>Hexapoda</taxon>
        <taxon>Insecta</taxon>
        <taxon>Pterygota</taxon>
        <taxon>Neoptera</taxon>
        <taxon>Endopterygota</taxon>
        <taxon>Diptera</taxon>
        <taxon>Nematocera</taxon>
        <taxon>Culicoidea</taxon>
        <taxon>Culicidae</taxon>
        <taxon>Anophelinae</taxon>
        <taxon>Anopheles</taxon>
    </lineage>
</organism>
<keyword evidence="3" id="KW-0677">Repeat</keyword>
<dbReference type="GO" id="GO:0008270">
    <property type="term" value="F:zinc ion binding"/>
    <property type="evidence" value="ECO:0007669"/>
    <property type="project" value="UniProtKB-KW"/>
</dbReference>
<keyword evidence="2" id="KW-0479">Metal-binding</keyword>
<dbReference type="Proteomes" id="UP000075880">
    <property type="component" value="Unassembled WGS sequence"/>
</dbReference>
<reference evidence="10" key="1">
    <citation type="submission" date="2024-04" db="UniProtKB">
        <authorList>
            <consortium name="EnsemblMetazoa"/>
        </authorList>
    </citation>
    <scope>IDENTIFICATION</scope>
    <source>
        <strain evidence="10">EBRO</strain>
    </source>
</reference>
<dbReference type="Pfam" id="PF12874">
    <property type="entry name" value="zf-met"/>
    <property type="match status" value="1"/>
</dbReference>
<feature type="domain" description="C2H2-type" evidence="9">
    <location>
        <begin position="160"/>
        <end position="182"/>
    </location>
</feature>
<evidence type="ECO:0000313" key="11">
    <source>
        <dbReference type="Proteomes" id="UP000075880"/>
    </source>
</evidence>
<dbReference type="SMART" id="SM00355">
    <property type="entry name" value="ZnF_C2H2"/>
    <property type="match status" value="7"/>
</dbReference>
<keyword evidence="4 7" id="KW-0863">Zinc-finger</keyword>
<dbReference type="AlphaFoldDB" id="A0AAG5DDZ9"/>
<evidence type="ECO:0000256" key="3">
    <source>
        <dbReference type="ARBA" id="ARBA00022737"/>
    </source>
</evidence>
<evidence type="ECO:0000313" key="10">
    <source>
        <dbReference type="EnsemblMetazoa" id="ENSAATROPP009391"/>
    </source>
</evidence>
<sequence length="381" mass="44357">MLEMDCNLCLRQCSENAVDEMTYERFKEATDFVFTFKISYSVGSNGSKVCHRCFDCIMEFYKYATQVKTNQESPRSFKTEVNEEPLMEELCSMNLKSQQMMSDSENLAAVKIVSEPDFFDVEHDSVETIGDDVDANDSAQSENSEKSLARRRRRNRLKTYSCARCSESFSQKHLLNLHMEKHLDCNACGVFFPDKDSLQEHMKTTHINDGRVMCEKCGKIFPKVYLKTHILTNHTTGPADIWHCKLCTKNFHNSATLRSHIQAIHKEADRTFPCDICQKIYPTSRSLRGHKSRVHVERKYSCSICQKQFKREVNFKEHMAAHTGVTLYECDVCGHKFNSNANMYAHIKRKHPVEWSEKQKERNCGRRRRYKSFPKIQICSP</sequence>
<evidence type="ECO:0000256" key="8">
    <source>
        <dbReference type="SAM" id="MobiDB-lite"/>
    </source>
</evidence>
<evidence type="ECO:0000256" key="7">
    <source>
        <dbReference type="PROSITE-ProRule" id="PRU00042"/>
    </source>
</evidence>
<dbReference type="PANTHER" id="PTHR24394">
    <property type="entry name" value="ZINC FINGER PROTEIN"/>
    <property type="match status" value="1"/>
</dbReference>
<evidence type="ECO:0000256" key="2">
    <source>
        <dbReference type="ARBA" id="ARBA00022723"/>
    </source>
</evidence>
<dbReference type="SMART" id="SM00868">
    <property type="entry name" value="zf-AD"/>
    <property type="match status" value="1"/>
</dbReference>
<evidence type="ECO:0000256" key="5">
    <source>
        <dbReference type="ARBA" id="ARBA00022833"/>
    </source>
</evidence>
<dbReference type="Gene3D" id="3.30.160.60">
    <property type="entry name" value="Classic Zinc Finger"/>
    <property type="match status" value="4"/>
</dbReference>
<keyword evidence="6" id="KW-0539">Nucleus</keyword>
<dbReference type="InterPro" id="IPR012934">
    <property type="entry name" value="Znf_AD"/>
</dbReference>
<comment type="subcellular location">
    <subcellularLocation>
        <location evidence="1">Nucleus</location>
    </subcellularLocation>
</comment>
<feature type="region of interest" description="Disordered" evidence="8">
    <location>
        <begin position="130"/>
        <end position="152"/>
    </location>
</feature>
<evidence type="ECO:0000256" key="1">
    <source>
        <dbReference type="ARBA" id="ARBA00004123"/>
    </source>
</evidence>
<dbReference type="Pfam" id="PF00096">
    <property type="entry name" value="zf-C2H2"/>
    <property type="match status" value="3"/>
</dbReference>
<dbReference type="GO" id="GO:0000981">
    <property type="term" value="F:DNA-binding transcription factor activity, RNA polymerase II-specific"/>
    <property type="evidence" value="ECO:0007669"/>
    <property type="project" value="TreeGrafter"/>
</dbReference>
<evidence type="ECO:0000256" key="6">
    <source>
        <dbReference type="ARBA" id="ARBA00023242"/>
    </source>
</evidence>
<feature type="domain" description="C2H2-type" evidence="9">
    <location>
        <begin position="242"/>
        <end position="270"/>
    </location>
</feature>
<dbReference type="EnsemblMetazoa" id="ENSAATROPT010408">
    <property type="protein sequence ID" value="ENSAATROPP009391"/>
    <property type="gene ID" value="ENSAATROPG008454"/>
</dbReference>
<feature type="domain" description="C2H2-type" evidence="9">
    <location>
        <begin position="272"/>
        <end position="300"/>
    </location>
</feature>
<dbReference type="PANTHER" id="PTHR24394:SF29">
    <property type="entry name" value="MYONEURIN"/>
    <property type="match status" value="1"/>
</dbReference>
<dbReference type="InterPro" id="IPR036236">
    <property type="entry name" value="Znf_C2H2_sf"/>
</dbReference>
<feature type="domain" description="C2H2-type" evidence="9">
    <location>
        <begin position="328"/>
        <end position="356"/>
    </location>
</feature>
<evidence type="ECO:0000256" key="4">
    <source>
        <dbReference type="ARBA" id="ARBA00022771"/>
    </source>
</evidence>
<accession>A0AAG5DDZ9</accession>
<dbReference type="PROSITE" id="PS50157">
    <property type="entry name" value="ZINC_FINGER_C2H2_2"/>
    <property type="match status" value="6"/>
</dbReference>
<dbReference type="PROSITE" id="PS00028">
    <property type="entry name" value="ZINC_FINGER_C2H2_1"/>
    <property type="match status" value="6"/>
</dbReference>
<dbReference type="Pfam" id="PF13912">
    <property type="entry name" value="zf-C2H2_6"/>
    <property type="match status" value="1"/>
</dbReference>
<keyword evidence="5" id="KW-0862">Zinc</keyword>
<dbReference type="GO" id="GO:0005634">
    <property type="term" value="C:nucleus"/>
    <property type="evidence" value="ECO:0007669"/>
    <property type="project" value="UniProtKB-SubCell"/>
</dbReference>
<name>A0AAG5DDZ9_ANOAO</name>
<protein>
    <recommendedName>
        <fullName evidence="9">C2H2-type domain-containing protein</fullName>
    </recommendedName>
</protein>
<feature type="domain" description="C2H2-type" evidence="9">
    <location>
        <begin position="300"/>
        <end position="324"/>
    </location>
</feature>
<dbReference type="FunFam" id="3.30.160.60:FF:000100">
    <property type="entry name" value="Zinc finger 45-like"/>
    <property type="match status" value="1"/>
</dbReference>
<keyword evidence="11" id="KW-1185">Reference proteome</keyword>
<evidence type="ECO:0000259" key="9">
    <source>
        <dbReference type="PROSITE" id="PS50157"/>
    </source>
</evidence>
<dbReference type="SUPFAM" id="SSF57667">
    <property type="entry name" value="beta-beta-alpha zinc fingers"/>
    <property type="match status" value="3"/>
</dbReference>
<feature type="domain" description="C2H2-type" evidence="9">
    <location>
        <begin position="183"/>
        <end position="211"/>
    </location>
</feature>
<proteinExistence type="predicted"/>